<dbReference type="Gene3D" id="2.60.40.10">
    <property type="entry name" value="Immunoglobulins"/>
    <property type="match status" value="2"/>
</dbReference>
<evidence type="ECO:0000313" key="3">
    <source>
        <dbReference type="Proteomes" id="UP000321595"/>
    </source>
</evidence>
<feature type="region of interest" description="Disordered" evidence="1">
    <location>
        <begin position="1564"/>
        <end position="1592"/>
    </location>
</feature>
<dbReference type="SUPFAM" id="SSF81296">
    <property type="entry name" value="E set domains"/>
    <property type="match status" value="1"/>
</dbReference>
<dbReference type="RefSeq" id="WP_146959293.1">
    <property type="nucleotide sequence ID" value="NZ_CP042467.1"/>
</dbReference>
<name>A0A5B8XV44_9DELT</name>
<dbReference type="InterPro" id="IPR013783">
    <property type="entry name" value="Ig-like_fold"/>
</dbReference>
<evidence type="ECO:0000256" key="1">
    <source>
        <dbReference type="SAM" id="MobiDB-lite"/>
    </source>
</evidence>
<accession>A0A5B8XV44</accession>
<dbReference type="Gene3D" id="2.120.10.80">
    <property type="entry name" value="Kelch-type beta propeller"/>
    <property type="match status" value="1"/>
</dbReference>
<proteinExistence type="predicted"/>
<evidence type="ECO:0000313" key="2">
    <source>
        <dbReference type="EMBL" id="QED27606.1"/>
    </source>
</evidence>
<feature type="compositionally biased region" description="Polar residues" evidence="1">
    <location>
        <begin position="1564"/>
        <end position="1588"/>
    </location>
</feature>
<protein>
    <recommendedName>
        <fullName evidence="4">IPT/TIG domain-containing protein</fullName>
    </recommendedName>
</protein>
<dbReference type="Proteomes" id="UP000321595">
    <property type="component" value="Chromosome"/>
</dbReference>
<gene>
    <name evidence="2" type="ORF">FRD01_10210</name>
</gene>
<dbReference type="OrthoDB" id="5379982at2"/>
<dbReference type="EMBL" id="CP042467">
    <property type="protein sequence ID" value="QED27606.1"/>
    <property type="molecule type" value="Genomic_DNA"/>
</dbReference>
<evidence type="ECO:0008006" key="4">
    <source>
        <dbReference type="Google" id="ProtNLM"/>
    </source>
</evidence>
<dbReference type="KEGG" id="bbae:FRD01_10210"/>
<dbReference type="InterPro" id="IPR014756">
    <property type="entry name" value="Ig_E-set"/>
</dbReference>
<keyword evidence="3" id="KW-1185">Reference proteome</keyword>
<dbReference type="SUPFAM" id="SSF117281">
    <property type="entry name" value="Kelch motif"/>
    <property type="match status" value="1"/>
</dbReference>
<dbReference type="InterPro" id="IPR015915">
    <property type="entry name" value="Kelch-typ_b-propeller"/>
</dbReference>
<sequence>MNHRIWRAALLMLVAGCSNEISGPSPQISDTNPLTPSFVCNEQIETWVRVEGSDFSPLVLDALNDPSAENPTVTLTRTKSIEGQGAEEQTLVLDNSETTQVRWFNNEELQVLLGPETGLSPGVWNVTVQNSNGNSAQSEDTLGVLPRPSISALEPSYTCLAQGGRELVVVGDHFLVQGETPATVEIGDKTYTPSAADECRDLHPVFGGAQVCQRLTITLAEADFEPGLHDVRVQNADPAACESVVEDDESRLTVVPEPTLEAIIEDLTCVAQGERSFVAQGLNFIQAEDAPSVEINGQVYATTTSGCEEVTTFGGSFQRCTEAAFTIPAADLPAGAFDVILTNPTPAGCSTTEPVQLTVVAPPSIASVEPGVLCSEQLENTITITGEGFVTYDGTAPQVRIAGETFDSTASDCSAISTVVNGSAETCTTLSVVVPAETLEPGALDVVVINPDPAGCESESEVEVNFIAPPSVTEVVRDFICVETTAAVFRVVGEGFLVFEGTAPTVTVDGVAAANIDAQNCVAIEGVANAELCDTLVLDLALGAVEPGVHDVVVANPAPAACVSTEPATMEAYPAPTVTAVTPELFCTDAGATTLTVTGTNFYVVDGENPAVSVGATLIPATATAATCTDTNRTGLQSCTELTVDVPQGFVTPSGVTEISVYNPAPVACGASISQETLVAGPPNVDSLMPMAVCAGEQFDGMVTAQGSAFLVIDGNSPSVMIEGQSVASTPSDCTPVDHPTLSITTCNELAFVVPVAFRSSDVDISISNPAPSDCGQRDVTLVLAPTPEIASVTPLRLCDAGGTIQIDGQNFAADMQVTLGTEMATTVTVNATGTSATAVFDQTAEGTYSLTVVNPGTSCSATHIEDVRVVTGPRAFYVDPPVLYDGISTQVTIYLTGLFGGTLTGASLVDSQGTEIPLTGLTFDPQRPNVAQAVVPADTLPEMVTSETYGVILTDDVSCSETSPGLVTITDELTVAVEAVDPPFGWTSANTDVTITSPEPPAAGQTNFAATPRVYLNPSNAQAGDIATEVRAVQYLSPTELNGIVPQGLPVATYDVIVINPDGSVGLLAGGFDVTTEPPPTVSTVSPGSWETNATNWLFTVDGENFRTPTIELTCLSGNTALITVNAFTSTTIDASVDTGTLTHLDVCVIRVTNTDDGTYVDYAPITVTNPAGNFVSFENGTTMQTARRAPALGAAPVTASARYIYTVGGDDGTSAGALTSVEASGLDRFGRPGDWFELGQALGSARTLSQVARVGDFLYLVAGHDGTAATGSVLRAHVLNPLDTTEISNVEFDIRENLMGGMAPGVYYYRVAPVMPTTDPANPGGEMLASERQPVRIPFQGIDLLIAWTPYPGASEYRVYRSPAPDAPAGEEELLVTLPATSTSYIDNYSQATTPESPLPLGSLGQWHDAGVSLGTARYSHGLTVAVDPADANLRHIYAVGGTDGAGAQLSSVERVSVTINGPKDQTLATGQVTAALGTARTELTALTANTEVASNITSSANYVFALGGKTGANSFSRATEWAEVQAGGDLLSFTGTSQNQRSRSGYAAALANNNFVTACGQNGSPSNSADKMPISETSPPNTENPSALGATGNLANRYLPGAVSFGGVLYVAGGETASPASDTVDYSTLGGTP</sequence>
<reference evidence="2 3" key="1">
    <citation type="submission" date="2019-08" db="EMBL/GenBank/DDBJ databases">
        <authorList>
            <person name="Liang Q."/>
        </authorList>
    </citation>
    <scope>NUCLEOTIDE SEQUENCE [LARGE SCALE GENOMIC DNA]</scope>
    <source>
        <strain evidence="2 3">V1718</strain>
    </source>
</reference>
<organism evidence="2 3">
    <name type="scientific">Microvenator marinus</name>
    <dbReference type="NCBI Taxonomy" id="2600177"/>
    <lineage>
        <taxon>Bacteria</taxon>
        <taxon>Deltaproteobacteria</taxon>
        <taxon>Bradymonadales</taxon>
        <taxon>Microvenatoraceae</taxon>
        <taxon>Microvenator</taxon>
    </lineage>
</organism>